<keyword evidence="3" id="KW-1185">Reference proteome</keyword>
<sequence>MPRSGKQKEVARRSSEGITGEGVQVGLGMVNGAGEQQPTGEKGRREPTNATAGPSGLNHASPRQNRNSTSEHEDPNGLANEDDVLKTVDLLNSLSKGIQEVRCNIAKTSNDIEKIYQDLEAARKLKQMARFRRKRVETFVENYQHEKRRLSWDTLWGPNNGKVVVNTAATDAEHHNQLYMSETELEAWGVDVAKIPDREALKEAYNQKRKRIREDGEDAPEPKKKRVTLLNGSFGFEVPDHKTLG</sequence>
<feature type="compositionally biased region" description="Gly residues" evidence="1">
    <location>
        <begin position="19"/>
        <end position="31"/>
    </location>
</feature>
<evidence type="ECO:0000256" key="1">
    <source>
        <dbReference type="SAM" id="MobiDB-lite"/>
    </source>
</evidence>
<reference evidence="2 3" key="1">
    <citation type="journal article" date="2019" name="Nat. Ecol. Evol.">
        <title>Megaphylogeny resolves global patterns of mushroom evolution.</title>
        <authorList>
            <person name="Varga T."/>
            <person name="Krizsan K."/>
            <person name="Foldi C."/>
            <person name="Dima B."/>
            <person name="Sanchez-Garcia M."/>
            <person name="Sanchez-Ramirez S."/>
            <person name="Szollosi G.J."/>
            <person name="Szarkandi J.G."/>
            <person name="Papp V."/>
            <person name="Albert L."/>
            <person name="Andreopoulos W."/>
            <person name="Angelini C."/>
            <person name="Antonin V."/>
            <person name="Barry K.W."/>
            <person name="Bougher N.L."/>
            <person name="Buchanan P."/>
            <person name="Buyck B."/>
            <person name="Bense V."/>
            <person name="Catcheside P."/>
            <person name="Chovatia M."/>
            <person name="Cooper J."/>
            <person name="Damon W."/>
            <person name="Desjardin D."/>
            <person name="Finy P."/>
            <person name="Geml J."/>
            <person name="Haridas S."/>
            <person name="Hughes K."/>
            <person name="Justo A."/>
            <person name="Karasinski D."/>
            <person name="Kautmanova I."/>
            <person name="Kiss B."/>
            <person name="Kocsube S."/>
            <person name="Kotiranta H."/>
            <person name="LaButti K.M."/>
            <person name="Lechner B.E."/>
            <person name="Liimatainen K."/>
            <person name="Lipzen A."/>
            <person name="Lukacs Z."/>
            <person name="Mihaltcheva S."/>
            <person name="Morgado L.N."/>
            <person name="Niskanen T."/>
            <person name="Noordeloos M.E."/>
            <person name="Ohm R.A."/>
            <person name="Ortiz-Santana B."/>
            <person name="Ovrebo C."/>
            <person name="Racz N."/>
            <person name="Riley R."/>
            <person name="Savchenko A."/>
            <person name="Shiryaev A."/>
            <person name="Soop K."/>
            <person name="Spirin V."/>
            <person name="Szebenyi C."/>
            <person name="Tomsovsky M."/>
            <person name="Tulloss R.E."/>
            <person name="Uehling J."/>
            <person name="Grigoriev I.V."/>
            <person name="Vagvolgyi C."/>
            <person name="Papp T."/>
            <person name="Martin F.M."/>
            <person name="Miettinen O."/>
            <person name="Hibbett D.S."/>
            <person name="Nagy L.G."/>
        </authorList>
    </citation>
    <scope>NUCLEOTIDE SEQUENCE [LARGE SCALE GENOMIC DNA]</scope>
    <source>
        <strain evidence="2 3">FP101781</strain>
    </source>
</reference>
<proteinExistence type="predicted"/>
<feature type="compositionally biased region" description="Basic and acidic residues" evidence="1">
    <location>
        <begin position="1"/>
        <end position="15"/>
    </location>
</feature>
<gene>
    <name evidence="2" type="ORF">FA13DRAFT_1809672</name>
</gene>
<protein>
    <submittedName>
        <fullName evidence="2">Uncharacterized protein</fullName>
    </submittedName>
</protein>
<dbReference type="EMBL" id="QPFP01000003">
    <property type="protein sequence ID" value="TEB38457.1"/>
    <property type="molecule type" value="Genomic_DNA"/>
</dbReference>
<dbReference type="Proteomes" id="UP000298030">
    <property type="component" value="Unassembled WGS sequence"/>
</dbReference>
<feature type="region of interest" description="Disordered" evidence="1">
    <location>
        <begin position="209"/>
        <end position="232"/>
    </location>
</feature>
<name>A0A4Y7TWC8_COPMI</name>
<feature type="region of interest" description="Disordered" evidence="1">
    <location>
        <begin position="1"/>
        <end position="81"/>
    </location>
</feature>
<evidence type="ECO:0000313" key="2">
    <source>
        <dbReference type="EMBL" id="TEB38457.1"/>
    </source>
</evidence>
<dbReference type="AlphaFoldDB" id="A0A4Y7TWC8"/>
<comment type="caution">
    <text evidence="2">The sequence shown here is derived from an EMBL/GenBank/DDBJ whole genome shotgun (WGS) entry which is preliminary data.</text>
</comment>
<evidence type="ECO:0000313" key="3">
    <source>
        <dbReference type="Proteomes" id="UP000298030"/>
    </source>
</evidence>
<organism evidence="2 3">
    <name type="scientific">Coprinellus micaceus</name>
    <name type="common">Glistening ink-cap mushroom</name>
    <name type="synonym">Coprinus micaceus</name>
    <dbReference type="NCBI Taxonomy" id="71717"/>
    <lineage>
        <taxon>Eukaryota</taxon>
        <taxon>Fungi</taxon>
        <taxon>Dikarya</taxon>
        <taxon>Basidiomycota</taxon>
        <taxon>Agaricomycotina</taxon>
        <taxon>Agaricomycetes</taxon>
        <taxon>Agaricomycetidae</taxon>
        <taxon>Agaricales</taxon>
        <taxon>Agaricineae</taxon>
        <taxon>Psathyrellaceae</taxon>
        <taxon>Coprinellus</taxon>
    </lineage>
</organism>
<accession>A0A4Y7TWC8</accession>